<dbReference type="InterPro" id="IPR000189">
    <property type="entry name" value="Transglyc_AS"/>
</dbReference>
<dbReference type="InterPro" id="IPR036779">
    <property type="entry name" value="LysM_dom_sf"/>
</dbReference>
<evidence type="ECO:0000313" key="5">
    <source>
        <dbReference type="EMBL" id="KAF1691936.1"/>
    </source>
</evidence>
<dbReference type="CDD" id="cd00118">
    <property type="entry name" value="LysM"/>
    <property type="match status" value="1"/>
</dbReference>
<dbReference type="Pfam" id="PF01464">
    <property type="entry name" value="SLT"/>
    <property type="match status" value="1"/>
</dbReference>
<dbReference type="InterPro" id="IPR018392">
    <property type="entry name" value="LysM"/>
</dbReference>
<comment type="similarity">
    <text evidence="1">Belongs to the transglycosylase Slt family.</text>
</comment>
<dbReference type="PANTHER" id="PTHR37423:SF2">
    <property type="entry name" value="MEMBRANE-BOUND LYTIC MUREIN TRANSGLYCOSYLASE C"/>
    <property type="match status" value="1"/>
</dbReference>
<proteinExistence type="inferred from homology"/>
<feature type="chain" id="PRO_5047323179" evidence="3">
    <location>
        <begin position="28"/>
        <end position="396"/>
    </location>
</feature>
<evidence type="ECO:0000313" key="6">
    <source>
        <dbReference type="Proteomes" id="UP000788419"/>
    </source>
</evidence>
<evidence type="ECO:0000256" key="2">
    <source>
        <dbReference type="SAM" id="MobiDB-lite"/>
    </source>
</evidence>
<dbReference type="PROSITE" id="PS51257">
    <property type="entry name" value="PROKAR_LIPOPROTEIN"/>
    <property type="match status" value="1"/>
</dbReference>
<keyword evidence="6" id="KW-1185">Reference proteome</keyword>
<dbReference type="PROSITE" id="PS00922">
    <property type="entry name" value="TRANSGLYCOSYLASE"/>
    <property type="match status" value="1"/>
</dbReference>
<protein>
    <submittedName>
        <fullName evidence="5">Lytic transglycosylase</fullName>
    </submittedName>
</protein>
<feature type="compositionally biased region" description="Low complexity" evidence="2">
    <location>
        <begin position="45"/>
        <end position="54"/>
    </location>
</feature>
<dbReference type="PANTHER" id="PTHR37423">
    <property type="entry name" value="SOLUBLE LYTIC MUREIN TRANSGLYCOSYLASE-RELATED"/>
    <property type="match status" value="1"/>
</dbReference>
<dbReference type="Gene3D" id="1.10.530.10">
    <property type="match status" value="1"/>
</dbReference>
<dbReference type="Proteomes" id="UP000788419">
    <property type="component" value="Unassembled WGS sequence"/>
</dbReference>
<comment type="caution">
    <text evidence="5">The sequence shown here is derived from an EMBL/GenBank/DDBJ whole genome shotgun (WGS) entry which is preliminary data.</text>
</comment>
<dbReference type="SMART" id="SM00257">
    <property type="entry name" value="LysM"/>
    <property type="match status" value="1"/>
</dbReference>
<feature type="region of interest" description="Disordered" evidence="2">
    <location>
        <begin position="26"/>
        <end position="68"/>
    </location>
</feature>
<dbReference type="Gene3D" id="3.10.350.10">
    <property type="entry name" value="LysM domain"/>
    <property type="match status" value="1"/>
</dbReference>
<dbReference type="CDD" id="cd16894">
    <property type="entry name" value="MltD-like"/>
    <property type="match status" value="1"/>
</dbReference>
<gene>
    <name evidence="5" type="ORF">CSC65_15505</name>
</gene>
<dbReference type="RefSeq" id="WP_162411511.1">
    <property type="nucleotide sequence ID" value="NZ_PDWN01000019.1"/>
</dbReference>
<dbReference type="PROSITE" id="PS51782">
    <property type="entry name" value="LYSM"/>
    <property type="match status" value="1"/>
</dbReference>
<sequence>MTLPRRAHVPCLLAALMLTACTTPAVRSPDAGTPSPVSPTPSPAPSAVSTEPPAHGVQAAEAAGPSPGNGLAIYEDFRTGLAEPQCGNSQARWRKHFAHAPQRLGDPGTDTLLLFAHVVESLRAAGLPTEFALIPFVESGYAPGARSKAGPAGLWQFIAVTARGHGLRVEPGYDGRLSPAESTRAAVSYLKSLDDTFDGNWRLVAMAYNAGEYRVLQALRRSGGNISSATPESIKGLSPVTYAYVEKLHALACLLEESGERTQWRAGLDQPVPRLRAVPLENAKSLDAWTAKNDQDAKVLRRFNPALAGHWPSRGVPLALVPTGVQGDMSVAAATSARSGTDEADATAGSATHTVRKGDSAWSIARHYGVTTRRLLELNDLKANSVLRPGMVLRLQ</sequence>
<organism evidence="5 6">
    <name type="scientific">Pseudoxanthomonas daejeonensis</name>
    <dbReference type="NCBI Taxonomy" id="266062"/>
    <lineage>
        <taxon>Bacteria</taxon>
        <taxon>Pseudomonadati</taxon>
        <taxon>Pseudomonadota</taxon>
        <taxon>Gammaproteobacteria</taxon>
        <taxon>Lysobacterales</taxon>
        <taxon>Lysobacteraceae</taxon>
        <taxon>Pseudoxanthomonas</taxon>
    </lineage>
</organism>
<keyword evidence="3" id="KW-0732">Signal</keyword>
<evidence type="ECO:0000256" key="3">
    <source>
        <dbReference type="SAM" id="SignalP"/>
    </source>
</evidence>
<accession>A0ABQ6Z3B1</accession>
<dbReference type="EMBL" id="PDWN01000019">
    <property type="protein sequence ID" value="KAF1691936.1"/>
    <property type="molecule type" value="Genomic_DNA"/>
</dbReference>
<dbReference type="Pfam" id="PF01476">
    <property type="entry name" value="LysM"/>
    <property type="match status" value="1"/>
</dbReference>
<name>A0ABQ6Z3B1_9GAMM</name>
<dbReference type="InterPro" id="IPR008258">
    <property type="entry name" value="Transglycosylase_SLT_dom_1"/>
</dbReference>
<feature type="domain" description="LysM" evidence="4">
    <location>
        <begin position="351"/>
        <end position="395"/>
    </location>
</feature>
<dbReference type="SUPFAM" id="SSF53955">
    <property type="entry name" value="Lysozyme-like"/>
    <property type="match status" value="1"/>
</dbReference>
<evidence type="ECO:0000259" key="4">
    <source>
        <dbReference type="PROSITE" id="PS51782"/>
    </source>
</evidence>
<evidence type="ECO:0000256" key="1">
    <source>
        <dbReference type="ARBA" id="ARBA00007734"/>
    </source>
</evidence>
<dbReference type="InterPro" id="IPR023346">
    <property type="entry name" value="Lysozyme-like_dom_sf"/>
</dbReference>
<dbReference type="SUPFAM" id="SSF54106">
    <property type="entry name" value="LysM domain"/>
    <property type="match status" value="1"/>
</dbReference>
<feature type="signal peptide" evidence="3">
    <location>
        <begin position="1"/>
        <end position="27"/>
    </location>
</feature>
<reference evidence="5 6" key="1">
    <citation type="submission" date="2017-10" db="EMBL/GenBank/DDBJ databases">
        <title>Whole genome sequencing of members of genus Pseudoxanthomonas.</title>
        <authorList>
            <person name="Kumar S."/>
            <person name="Bansal K."/>
            <person name="Kaur A."/>
            <person name="Patil P."/>
            <person name="Sharma S."/>
            <person name="Patil P.B."/>
        </authorList>
    </citation>
    <scope>NUCLEOTIDE SEQUENCE [LARGE SCALE GENOMIC DNA]</scope>
    <source>
        <strain evidence="5 6">DSM 17801</strain>
    </source>
</reference>